<dbReference type="Proteomes" id="UP001295444">
    <property type="component" value="Chromosome 06"/>
</dbReference>
<evidence type="ECO:0000256" key="2">
    <source>
        <dbReference type="ARBA" id="ARBA00022692"/>
    </source>
</evidence>
<evidence type="ECO:0000256" key="4">
    <source>
        <dbReference type="ARBA" id="ARBA00023136"/>
    </source>
</evidence>
<dbReference type="EMBL" id="OW240917">
    <property type="protein sequence ID" value="CAH2299133.1"/>
    <property type="molecule type" value="Genomic_DNA"/>
</dbReference>
<feature type="domain" description="Receptor ligand binding region" evidence="7">
    <location>
        <begin position="66"/>
        <end position="211"/>
    </location>
</feature>
<keyword evidence="9" id="KW-1185">Reference proteome</keyword>
<reference evidence="8" key="1">
    <citation type="submission" date="2022-03" db="EMBL/GenBank/DDBJ databases">
        <authorList>
            <person name="Alioto T."/>
            <person name="Alioto T."/>
            <person name="Gomez Garrido J."/>
        </authorList>
    </citation>
    <scope>NUCLEOTIDE SEQUENCE</scope>
</reference>
<dbReference type="Pfam" id="PF01094">
    <property type="entry name" value="ANF_receptor"/>
    <property type="match status" value="1"/>
</dbReference>
<evidence type="ECO:0000256" key="5">
    <source>
        <dbReference type="ARBA" id="ARBA00023170"/>
    </source>
</evidence>
<dbReference type="Gene3D" id="3.40.50.2300">
    <property type="match status" value="2"/>
</dbReference>
<dbReference type="AlphaFoldDB" id="A0AAD1WC36"/>
<evidence type="ECO:0000256" key="1">
    <source>
        <dbReference type="ARBA" id="ARBA00004141"/>
    </source>
</evidence>
<proteinExistence type="predicted"/>
<gene>
    <name evidence="8" type="ORF">PECUL_23A031055</name>
</gene>
<dbReference type="PRINTS" id="PR00248">
    <property type="entry name" value="GPCRMGR"/>
</dbReference>
<keyword evidence="4" id="KW-0472">Membrane</keyword>
<keyword evidence="3" id="KW-1133">Transmembrane helix</keyword>
<evidence type="ECO:0000256" key="3">
    <source>
        <dbReference type="ARBA" id="ARBA00022989"/>
    </source>
</evidence>
<dbReference type="PANTHER" id="PTHR24061">
    <property type="entry name" value="CALCIUM-SENSING RECEPTOR-RELATED"/>
    <property type="match status" value="1"/>
</dbReference>
<accession>A0AAD1WC36</accession>
<organism evidence="8 9">
    <name type="scientific">Pelobates cultripes</name>
    <name type="common">Western spadefoot toad</name>
    <dbReference type="NCBI Taxonomy" id="61616"/>
    <lineage>
        <taxon>Eukaryota</taxon>
        <taxon>Metazoa</taxon>
        <taxon>Chordata</taxon>
        <taxon>Craniata</taxon>
        <taxon>Vertebrata</taxon>
        <taxon>Euteleostomi</taxon>
        <taxon>Amphibia</taxon>
        <taxon>Batrachia</taxon>
        <taxon>Anura</taxon>
        <taxon>Pelobatoidea</taxon>
        <taxon>Pelobatidae</taxon>
        <taxon>Pelobates</taxon>
    </lineage>
</organism>
<name>A0AAD1WC36_PELCU</name>
<dbReference type="GO" id="GO:0004930">
    <property type="term" value="F:G protein-coupled receptor activity"/>
    <property type="evidence" value="ECO:0007669"/>
    <property type="project" value="InterPro"/>
</dbReference>
<dbReference type="SUPFAM" id="SSF53822">
    <property type="entry name" value="Periplasmic binding protein-like I"/>
    <property type="match status" value="1"/>
</dbReference>
<dbReference type="GO" id="GO:0005886">
    <property type="term" value="C:plasma membrane"/>
    <property type="evidence" value="ECO:0007669"/>
    <property type="project" value="TreeGrafter"/>
</dbReference>
<dbReference type="FunFam" id="3.40.50.2300:FF:000728">
    <property type="entry name" value="Uncharacterized protein"/>
    <property type="match status" value="1"/>
</dbReference>
<keyword evidence="2" id="KW-0812">Transmembrane</keyword>
<comment type="subcellular location">
    <subcellularLocation>
        <location evidence="1">Membrane</location>
        <topology evidence="1">Multi-pass membrane protein</topology>
    </subcellularLocation>
</comment>
<sequence length="216" mass="24743">MQSSTLTCDLTMIRYFEDYEYFEDGDIIIGGVFTVNRYMKRFSKHPMKIISYRQCLLPRAIHYKNLLAFFLSIQDINTESKILPNATLGYHVYDSCSDEMKAVKSILQILSGPGKTIPNYSCTEGGKLAGVIGDHYSITTIPMAQILGVYRYTQINYGATSLILSDRNVYPTFFQTMQNNQDNYSVLSKLLKYFGWTRVRIFASDDDMGEEETQVL</sequence>
<keyword evidence="5 8" id="KW-0675">Receptor</keyword>
<evidence type="ECO:0000313" key="8">
    <source>
        <dbReference type="EMBL" id="CAH2299133.1"/>
    </source>
</evidence>
<dbReference type="InterPro" id="IPR000337">
    <property type="entry name" value="GPCR_3"/>
</dbReference>
<dbReference type="InterPro" id="IPR001828">
    <property type="entry name" value="ANF_lig-bd_rcpt"/>
</dbReference>
<protein>
    <submittedName>
        <fullName evidence="8">Vomeronasal type-2 receptor 26-like</fullName>
    </submittedName>
</protein>
<dbReference type="PANTHER" id="PTHR24061:SF599">
    <property type="entry name" value="G-PROTEIN COUPLED RECEPTORS FAMILY 3 PROFILE DOMAIN-CONTAINING PROTEIN"/>
    <property type="match status" value="1"/>
</dbReference>
<evidence type="ECO:0000259" key="7">
    <source>
        <dbReference type="Pfam" id="PF01094"/>
    </source>
</evidence>
<dbReference type="InterPro" id="IPR028082">
    <property type="entry name" value="Peripla_BP_I"/>
</dbReference>
<evidence type="ECO:0000313" key="9">
    <source>
        <dbReference type="Proteomes" id="UP001295444"/>
    </source>
</evidence>
<keyword evidence="6" id="KW-0325">Glycoprotein</keyword>
<evidence type="ECO:0000256" key="6">
    <source>
        <dbReference type="ARBA" id="ARBA00023180"/>
    </source>
</evidence>
<dbReference type="InterPro" id="IPR000068">
    <property type="entry name" value="GPCR_3_Ca_sens_rcpt-rel"/>
</dbReference>